<evidence type="ECO:0008006" key="4">
    <source>
        <dbReference type="Google" id="ProtNLM"/>
    </source>
</evidence>
<evidence type="ECO:0000313" key="2">
    <source>
        <dbReference type="EMBL" id="OEO31795.1"/>
    </source>
</evidence>
<comment type="caution">
    <text evidence="2">The sequence shown here is derived from an EMBL/GenBank/DDBJ whole genome shotgun (WGS) entry which is preliminary data.</text>
</comment>
<dbReference type="RefSeq" id="WP_069909055.1">
    <property type="nucleotide sequence ID" value="NZ_LAJE02000123.1"/>
</dbReference>
<gene>
    <name evidence="2" type="ORF">VW23_014685</name>
</gene>
<dbReference type="AlphaFoldDB" id="A0A1E5XT96"/>
<evidence type="ECO:0000256" key="1">
    <source>
        <dbReference type="SAM" id="Phobius"/>
    </source>
</evidence>
<dbReference type="EMBL" id="LAJE02000123">
    <property type="protein sequence ID" value="OEO31795.1"/>
    <property type="molecule type" value="Genomic_DNA"/>
</dbReference>
<accession>A0A1E5XT96</accession>
<reference evidence="2 3" key="1">
    <citation type="journal article" date="2015" name="Genome Announc.">
        <title>Genome Assemblies of Three Soil-Associated Devosia species: D. insulae, D. limi, and D. soli.</title>
        <authorList>
            <person name="Hassan Y.I."/>
            <person name="Lepp D."/>
            <person name="Zhou T."/>
        </authorList>
    </citation>
    <scope>NUCLEOTIDE SEQUENCE [LARGE SCALE GENOMIC DNA]</scope>
    <source>
        <strain evidence="2 3">DS-56</strain>
    </source>
</reference>
<evidence type="ECO:0000313" key="3">
    <source>
        <dbReference type="Proteomes" id="UP000095463"/>
    </source>
</evidence>
<name>A0A1E5XT96_9HYPH</name>
<protein>
    <recommendedName>
        <fullName evidence="4">Fimbrial protein</fullName>
    </recommendedName>
</protein>
<dbReference type="OrthoDB" id="7949620at2"/>
<feature type="transmembrane region" description="Helical" evidence="1">
    <location>
        <begin position="29"/>
        <end position="49"/>
    </location>
</feature>
<dbReference type="Proteomes" id="UP000095463">
    <property type="component" value="Unassembled WGS sequence"/>
</dbReference>
<keyword evidence="1" id="KW-0472">Membrane</keyword>
<keyword evidence="1" id="KW-0812">Transmembrane</keyword>
<organism evidence="2 3">
    <name type="scientific">Devosia insulae DS-56</name>
    <dbReference type="NCBI Taxonomy" id="1116389"/>
    <lineage>
        <taxon>Bacteria</taxon>
        <taxon>Pseudomonadati</taxon>
        <taxon>Pseudomonadota</taxon>
        <taxon>Alphaproteobacteria</taxon>
        <taxon>Hyphomicrobiales</taxon>
        <taxon>Devosiaceae</taxon>
        <taxon>Devosia</taxon>
    </lineage>
</organism>
<keyword evidence="3" id="KW-1185">Reference proteome</keyword>
<keyword evidence="1" id="KW-1133">Transmembrane helix</keyword>
<proteinExistence type="predicted"/>
<sequence length="116" mass="12058">MSAPQDKPETTPELTPEAKAVLNRARKSFIISMGLLVVGLIAIGGALVYRASQSDSKAGSDYVIAALKIPAGGEVVSAVAADGRVTVTYKLGPLTSVRIFDGKSGEMIREVPVVSE</sequence>